<evidence type="ECO:0000313" key="13">
    <source>
        <dbReference type="Proteomes" id="UP001557470"/>
    </source>
</evidence>
<keyword evidence="6 9" id="KW-0479">Metal-binding</keyword>
<dbReference type="EMBL" id="JAGEUA010000009">
    <property type="protein sequence ID" value="KAL0965195.1"/>
    <property type="molecule type" value="Genomic_DNA"/>
</dbReference>
<dbReference type="InterPro" id="IPR043519">
    <property type="entry name" value="NT_sf"/>
</dbReference>
<evidence type="ECO:0000313" key="12">
    <source>
        <dbReference type="EMBL" id="KAL0965195.1"/>
    </source>
</evidence>
<comment type="similarity">
    <text evidence="3 9">Belongs to the DNA polymerase type-X family.</text>
</comment>
<reference evidence="12 13" key="1">
    <citation type="submission" date="2024-06" db="EMBL/GenBank/DDBJ databases">
        <authorList>
            <person name="Pan Q."/>
            <person name="Wen M."/>
            <person name="Jouanno E."/>
            <person name="Zahm M."/>
            <person name="Klopp C."/>
            <person name="Cabau C."/>
            <person name="Louis A."/>
            <person name="Berthelot C."/>
            <person name="Parey E."/>
            <person name="Roest Crollius H."/>
            <person name="Montfort J."/>
            <person name="Robinson-Rechavi M."/>
            <person name="Bouchez O."/>
            <person name="Lampietro C."/>
            <person name="Lopez Roques C."/>
            <person name="Donnadieu C."/>
            <person name="Postlethwait J."/>
            <person name="Bobe J."/>
            <person name="Verreycken H."/>
            <person name="Guiguen Y."/>
        </authorList>
    </citation>
    <scope>NUCLEOTIDE SEQUENCE [LARGE SCALE GENOMIC DNA]</scope>
    <source>
        <strain evidence="12">Up_M1</strain>
        <tissue evidence="12">Testis</tissue>
    </source>
</reference>
<comment type="function">
    <text evidence="9">Gap-filling polymerase involved in repair of DNA double-strand breaks by non-homologous end joining (NHEJ).</text>
</comment>
<evidence type="ECO:0000256" key="5">
    <source>
        <dbReference type="ARBA" id="ARBA00022695"/>
    </source>
</evidence>
<dbReference type="FunFam" id="3.30.210.10:FF:000004">
    <property type="entry name" value="DNA-directed DNA/RNA polymerase mu"/>
    <property type="match status" value="1"/>
</dbReference>
<comment type="subcellular location">
    <subcellularLocation>
        <location evidence="2 9">Nucleus</location>
    </subcellularLocation>
</comment>
<dbReference type="GO" id="GO:0005634">
    <property type="term" value="C:nucleus"/>
    <property type="evidence" value="ECO:0007669"/>
    <property type="project" value="UniProtKB-SubCell"/>
</dbReference>
<dbReference type="PROSITE" id="PS00522">
    <property type="entry name" value="DNA_POLYMERASE_X"/>
    <property type="match status" value="1"/>
</dbReference>
<keyword evidence="7 9" id="KW-0460">Magnesium</keyword>
<dbReference type="PRINTS" id="PR00871">
    <property type="entry name" value="DNAPOLXTDT"/>
</dbReference>
<dbReference type="SUPFAM" id="SSF81301">
    <property type="entry name" value="Nucleotidyltransferase"/>
    <property type="match status" value="1"/>
</dbReference>
<dbReference type="InterPro" id="IPR019843">
    <property type="entry name" value="DNA_pol-X_BS"/>
</dbReference>
<dbReference type="InterPro" id="IPR037160">
    <property type="entry name" value="DNA_Pol_thumb_sf"/>
</dbReference>
<dbReference type="Pfam" id="PF10391">
    <property type="entry name" value="DNA_pol_lambd_f"/>
    <property type="match status" value="1"/>
</dbReference>
<dbReference type="SMART" id="SM00483">
    <property type="entry name" value="POLXc"/>
    <property type="match status" value="1"/>
</dbReference>
<dbReference type="PANTHER" id="PTHR11276:SF24">
    <property type="entry name" value="DNA-DIRECTED DNA_RNA POLYMERASE MU"/>
    <property type="match status" value="1"/>
</dbReference>
<dbReference type="Gene3D" id="3.40.50.10190">
    <property type="entry name" value="BRCT domain"/>
    <property type="match status" value="1"/>
</dbReference>
<feature type="binding site" evidence="10">
    <location>
        <position position="337"/>
    </location>
    <ligand>
        <name>Mg(2+)</name>
        <dbReference type="ChEBI" id="CHEBI:18420"/>
    </ligand>
</feature>
<dbReference type="PROSITE" id="PS50172">
    <property type="entry name" value="BRCT"/>
    <property type="match status" value="1"/>
</dbReference>
<evidence type="ECO:0000256" key="9">
    <source>
        <dbReference type="PIRNR" id="PIRNR000817"/>
    </source>
</evidence>
<name>A0ABD0W796_UMBPY</name>
<dbReference type="Gene3D" id="1.10.150.110">
    <property type="entry name" value="DNA polymerase beta, N-terminal domain-like"/>
    <property type="match status" value="1"/>
</dbReference>
<dbReference type="Pfam" id="PF14716">
    <property type="entry name" value="HHH_8"/>
    <property type="match status" value="1"/>
</dbReference>
<organism evidence="12 13">
    <name type="scientific">Umbra pygmaea</name>
    <name type="common">Eastern mudminnow</name>
    <dbReference type="NCBI Taxonomy" id="75934"/>
    <lineage>
        <taxon>Eukaryota</taxon>
        <taxon>Metazoa</taxon>
        <taxon>Chordata</taxon>
        <taxon>Craniata</taxon>
        <taxon>Vertebrata</taxon>
        <taxon>Euteleostomi</taxon>
        <taxon>Actinopterygii</taxon>
        <taxon>Neopterygii</taxon>
        <taxon>Teleostei</taxon>
        <taxon>Protacanthopterygii</taxon>
        <taxon>Esociformes</taxon>
        <taxon>Umbridae</taxon>
        <taxon>Umbra</taxon>
    </lineage>
</organism>
<dbReference type="InterPro" id="IPR018944">
    <property type="entry name" value="DNA_pol_lambd_fingers_domain"/>
</dbReference>
<evidence type="ECO:0000256" key="7">
    <source>
        <dbReference type="ARBA" id="ARBA00022842"/>
    </source>
</evidence>
<dbReference type="GO" id="GO:0003887">
    <property type="term" value="F:DNA-directed DNA polymerase activity"/>
    <property type="evidence" value="ECO:0007669"/>
    <property type="project" value="UniProtKB-UniRule"/>
</dbReference>
<dbReference type="FunFam" id="3.40.50.10190:FF:000035">
    <property type="entry name" value="DNA-directed DNA/RNA polymerase mu"/>
    <property type="match status" value="1"/>
</dbReference>
<comment type="catalytic activity">
    <reaction evidence="9">
        <text>DNA(n) + a 2'-deoxyribonucleoside 5'-triphosphate = DNA(n+1) + diphosphate</text>
        <dbReference type="Rhea" id="RHEA:22508"/>
        <dbReference type="Rhea" id="RHEA-COMP:17339"/>
        <dbReference type="Rhea" id="RHEA-COMP:17340"/>
        <dbReference type="ChEBI" id="CHEBI:33019"/>
        <dbReference type="ChEBI" id="CHEBI:61560"/>
        <dbReference type="ChEBI" id="CHEBI:173112"/>
        <dbReference type="EC" id="2.7.7.7"/>
    </reaction>
</comment>
<dbReference type="InterPro" id="IPR002054">
    <property type="entry name" value="DNA-dir_DNA_pol_X"/>
</dbReference>
<dbReference type="PIRSF" id="PIRSF501176">
    <property type="entry name" value="DNApol_mu"/>
    <property type="match status" value="1"/>
</dbReference>
<keyword evidence="5 9" id="KW-0548">Nucleotidyltransferase</keyword>
<dbReference type="PRINTS" id="PR00869">
    <property type="entry name" value="DNAPOLX"/>
</dbReference>
<evidence type="ECO:0000259" key="11">
    <source>
        <dbReference type="PROSITE" id="PS50172"/>
    </source>
</evidence>
<dbReference type="Pfam" id="PF14792">
    <property type="entry name" value="DNA_pol_B_palm"/>
    <property type="match status" value="1"/>
</dbReference>
<dbReference type="InterPro" id="IPR022312">
    <property type="entry name" value="DNA_pol_X"/>
</dbReference>
<protein>
    <recommendedName>
        <fullName evidence="9">DNA-directed DNA/RNA polymerase mu</fullName>
        <ecNumber evidence="9">2.7.7.7</ecNumber>
    </recommendedName>
</protein>
<dbReference type="GO" id="GO:0046872">
    <property type="term" value="F:metal ion binding"/>
    <property type="evidence" value="ECO:0007669"/>
    <property type="project" value="UniProtKB-UniRule"/>
</dbReference>
<dbReference type="InterPro" id="IPR028207">
    <property type="entry name" value="DNA_pol_B_palm_palm"/>
</dbReference>
<dbReference type="Pfam" id="PF14791">
    <property type="entry name" value="DNA_pol_B_thumb"/>
    <property type="match status" value="1"/>
</dbReference>
<dbReference type="InterPro" id="IPR029398">
    <property type="entry name" value="PolB_thumb"/>
</dbReference>
<dbReference type="PANTHER" id="PTHR11276">
    <property type="entry name" value="DNA POLYMERASE TYPE-X FAMILY MEMBER"/>
    <property type="match status" value="1"/>
</dbReference>
<accession>A0ABD0W796</accession>
<evidence type="ECO:0000256" key="2">
    <source>
        <dbReference type="ARBA" id="ARBA00004123"/>
    </source>
</evidence>
<keyword evidence="8 9" id="KW-0539">Nucleus</keyword>
<evidence type="ECO:0000256" key="4">
    <source>
        <dbReference type="ARBA" id="ARBA00022679"/>
    </source>
</evidence>
<keyword evidence="13" id="KW-1185">Reference proteome</keyword>
<gene>
    <name evidence="12" type="ORF">UPYG_G00278050</name>
</gene>
<dbReference type="GO" id="GO:0003677">
    <property type="term" value="F:DNA binding"/>
    <property type="evidence" value="ECO:0007669"/>
    <property type="project" value="UniProtKB-UniRule"/>
</dbReference>
<proteinExistence type="inferred from homology"/>
<feature type="binding site" evidence="10">
    <location>
        <position position="463"/>
    </location>
    <ligand>
        <name>Mg(2+)</name>
        <dbReference type="ChEBI" id="CHEBI:18420"/>
    </ligand>
</feature>
<dbReference type="SUPFAM" id="SSF81585">
    <property type="entry name" value="PsbU/PolX domain-like"/>
    <property type="match status" value="1"/>
</dbReference>
<dbReference type="AlphaFoldDB" id="A0ABD0W796"/>
<dbReference type="InterPro" id="IPR001726">
    <property type="entry name" value="TdT/Mu"/>
</dbReference>
<keyword evidence="4 9" id="KW-0808">Transferase</keyword>
<evidence type="ECO:0000256" key="8">
    <source>
        <dbReference type="ARBA" id="ARBA00023242"/>
    </source>
</evidence>
<feature type="binding site" evidence="10">
    <location>
        <position position="335"/>
    </location>
    <ligand>
        <name>Mg(2+)</name>
        <dbReference type="ChEBI" id="CHEBI:18420"/>
    </ligand>
</feature>
<dbReference type="InterPro" id="IPR027421">
    <property type="entry name" value="DNA_pol_lamdba_lyase_dom_sf"/>
</dbReference>
<sequence>MIPFKRRKVISSVTGNSCSDSNCKFPGVVIFLLGRKMGASRRAFLTRLGHGKGFNIQDCFSCSITHLVSENNSGREVQTWLVSQTGGQEREIESNSAGLGLVHLLDITWYTESMQAGCPVAIKDRHRLQERAEPGAELQVALVPSYACQRHTPLLHHNTVLTDALSILAENAELTDNEGRGVAFRRAAALLKSLPHEIRGMEQLKGLPCLGDHCLRVIKEVLEDGTCSEVETTRQSGQFTALKALTGIFGVGAKTADRWFREGIHTPSDLQRSGHTLNRAQQAGLQYYDDLNRPVTKAEADAIGRIVERAVSEVLPGAEITLIGGFRRGKNTGHDVDFLITHPDEGKEEGLMVKVVSWLEAQDFLLYQKTTRNSYLESKDGPARPPSNMDRFERCFSIFRLSTHNGVRMTETDPHSHFSVHPHDSHPTPQTCRTVDVLSREDSSEIGQPQSSHSQSWRAVRVDLVVSPYSQFSFALLGWTGSKLFERELRRWAVHEKAMTLSSHTLYDSKQRQYLRANSEEEIFALLGLEYVPPCGRNA</sequence>
<dbReference type="Gene3D" id="3.30.210.10">
    <property type="entry name" value="DNA polymerase, thumb domain"/>
    <property type="match status" value="1"/>
</dbReference>
<dbReference type="InterPro" id="IPR036420">
    <property type="entry name" value="BRCT_dom_sf"/>
</dbReference>
<dbReference type="Gene3D" id="1.10.150.20">
    <property type="entry name" value="5' to 3' exonuclease, C-terminal subdomain"/>
    <property type="match status" value="1"/>
</dbReference>
<dbReference type="Gene3D" id="3.30.460.10">
    <property type="entry name" value="Beta Polymerase, domain 2"/>
    <property type="match status" value="1"/>
</dbReference>
<evidence type="ECO:0000256" key="10">
    <source>
        <dbReference type="PIRSR" id="PIRSR000817-1"/>
    </source>
</evidence>
<dbReference type="Proteomes" id="UP001557470">
    <property type="component" value="Unassembled WGS sequence"/>
</dbReference>
<feature type="domain" description="BRCT" evidence="11">
    <location>
        <begin position="20"/>
        <end position="127"/>
    </location>
</feature>
<dbReference type="FunFam" id="1.10.150.110:FF:000003">
    <property type="entry name" value="DNA polymerase mu"/>
    <property type="match status" value="1"/>
</dbReference>
<dbReference type="InterPro" id="IPR001357">
    <property type="entry name" value="BRCT_dom"/>
</dbReference>
<comment type="caution">
    <text evidence="12">The sequence shown here is derived from an EMBL/GenBank/DDBJ whole genome shotgun (WGS) entry which is preliminary data.</text>
</comment>
<dbReference type="PIRSF" id="PIRSF000817">
    <property type="entry name" value="DNA_NT"/>
    <property type="match status" value="1"/>
</dbReference>
<dbReference type="InterPro" id="IPR010996">
    <property type="entry name" value="HHH_MUS81"/>
</dbReference>
<dbReference type="EC" id="2.7.7.7" evidence="9"/>
<evidence type="ECO:0000256" key="6">
    <source>
        <dbReference type="ARBA" id="ARBA00022723"/>
    </source>
</evidence>
<evidence type="ECO:0000256" key="1">
    <source>
        <dbReference type="ARBA" id="ARBA00001946"/>
    </source>
</evidence>
<dbReference type="SUPFAM" id="SSF47802">
    <property type="entry name" value="DNA polymerase beta, N-terminal domain-like"/>
    <property type="match status" value="1"/>
</dbReference>
<comment type="cofactor">
    <cofactor evidence="1 9 10">
        <name>Mg(2+)</name>
        <dbReference type="ChEBI" id="CHEBI:18420"/>
    </cofactor>
</comment>
<dbReference type="CDD" id="cd00141">
    <property type="entry name" value="NT_POLXc"/>
    <property type="match status" value="1"/>
</dbReference>
<dbReference type="InterPro" id="IPR027249">
    <property type="entry name" value="DNA/RNApol_mu"/>
</dbReference>
<evidence type="ECO:0000256" key="3">
    <source>
        <dbReference type="ARBA" id="ARBA00008323"/>
    </source>
</evidence>